<accession>A0A5Q0LFR7</accession>
<dbReference type="InterPro" id="IPR035093">
    <property type="entry name" value="RelE/ParE_toxin_dom_sf"/>
</dbReference>
<keyword evidence="1" id="KW-1277">Toxin-antitoxin system</keyword>
<dbReference type="AlphaFoldDB" id="A0A5Q0LFR7"/>
<reference evidence="2 3" key="1">
    <citation type="submission" date="2019-10" db="EMBL/GenBank/DDBJ databases">
        <title>A novel species.</title>
        <authorList>
            <person name="Gao J."/>
        </authorList>
    </citation>
    <scope>NUCLEOTIDE SEQUENCE [LARGE SCALE GENOMIC DNA]</scope>
    <source>
        <strain evidence="2 3">QMT-28</strain>
    </source>
</reference>
<dbReference type="InterPro" id="IPR007712">
    <property type="entry name" value="RelE/ParE_toxin"/>
</dbReference>
<dbReference type="Proteomes" id="UP000326179">
    <property type="component" value="Chromosome"/>
</dbReference>
<dbReference type="Pfam" id="PF05016">
    <property type="entry name" value="ParE_toxin"/>
    <property type="match status" value="1"/>
</dbReference>
<evidence type="ECO:0000313" key="2">
    <source>
        <dbReference type="EMBL" id="QFZ75880.1"/>
    </source>
</evidence>
<dbReference type="EMBL" id="CP045643">
    <property type="protein sequence ID" value="QFZ75880.1"/>
    <property type="molecule type" value="Genomic_DNA"/>
</dbReference>
<sequence length="93" mass="10271">MTYRITWEPEATNTAVRVLKDDPTGLAAVHEADPTGLAAVREAVDTLTEAPRPGNSTPYGPQIRRLRVGDCRILYLIDDEVVRILVMNLGRTP</sequence>
<dbReference type="Gene3D" id="3.30.2310.20">
    <property type="entry name" value="RelE-like"/>
    <property type="match status" value="1"/>
</dbReference>
<evidence type="ECO:0000256" key="1">
    <source>
        <dbReference type="ARBA" id="ARBA00022649"/>
    </source>
</evidence>
<dbReference type="KEGG" id="sfy:GFH48_23795"/>
<dbReference type="SUPFAM" id="SSF143011">
    <property type="entry name" value="RelE-like"/>
    <property type="match status" value="1"/>
</dbReference>
<gene>
    <name evidence="2" type="ORF">GFH48_23795</name>
</gene>
<keyword evidence="3" id="KW-1185">Reference proteome</keyword>
<name>A0A5Q0LFR7_9ACTN</name>
<evidence type="ECO:0000313" key="3">
    <source>
        <dbReference type="Proteomes" id="UP000326179"/>
    </source>
</evidence>
<proteinExistence type="predicted"/>
<protein>
    <submittedName>
        <fullName evidence="2">Type II toxin-antitoxin system RelE/ParE family toxin</fullName>
    </submittedName>
</protein>
<organism evidence="2 3">
    <name type="scientific">Streptomyces fagopyri</name>
    <dbReference type="NCBI Taxonomy" id="2662397"/>
    <lineage>
        <taxon>Bacteria</taxon>
        <taxon>Bacillati</taxon>
        <taxon>Actinomycetota</taxon>
        <taxon>Actinomycetes</taxon>
        <taxon>Kitasatosporales</taxon>
        <taxon>Streptomycetaceae</taxon>
        <taxon>Streptomyces</taxon>
    </lineage>
</organism>
<dbReference type="RefSeq" id="WP_153290133.1">
    <property type="nucleotide sequence ID" value="NZ_CP045643.1"/>
</dbReference>